<protein>
    <submittedName>
        <fullName evidence="2">Uncharacterized protein</fullName>
    </submittedName>
</protein>
<evidence type="ECO:0000313" key="2">
    <source>
        <dbReference type="EMBL" id="KFE71305.1"/>
    </source>
</evidence>
<feature type="region of interest" description="Disordered" evidence="1">
    <location>
        <begin position="1"/>
        <end position="26"/>
    </location>
</feature>
<evidence type="ECO:0000256" key="1">
    <source>
        <dbReference type="SAM" id="MobiDB-lite"/>
    </source>
</evidence>
<dbReference type="EMBL" id="JMCB01000002">
    <property type="protein sequence ID" value="KFE71305.1"/>
    <property type="molecule type" value="Genomic_DNA"/>
</dbReference>
<keyword evidence="3" id="KW-1185">Reference proteome</keyword>
<reference evidence="2 3" key="1">
    <citation type="submission" date="2014-04" db="EMBL/GenBank/DDBJ databases">
        <title>Genome assembly of Hyalangium minutum DSM 14724.</title>
        <authorList>
            <person name="Sharma G."/>
            <person name="Subramanian S."/>
        </authorList>
    </citation>
    <scope>NUCLEOTIDE SEQUENCE [LARGE SCALE GENOMIC DNA]</scope>
    <source>
        <strain evidence="2 3">DSM 14724</strain>
    </source>
</reference>
<name>A0A085WUE2_9BACT</name>
<organism evidence="2 3">
    <name type="scientific">Hyalangium minutum</name>
    <dbReference type="NCBI Taxonomy" id="394096"/>
    <lineage>
        <taxon>Bacteria</taxon>
        <taxon>Pseudomonadati</taxon>
        <taxon>Myxococcota</taxon>
        <taxon>Myxococcia</taxon>
        <taxon>Myxococcales</taxon>
        <taxon>Cystobacterineae</taxon>
        <taxon>Archangiaceae</taxon>
        <taxon>Hyalangium</taxon>
    </lineage>
</organism>
<dbReference type="AlphaFoldDB" id="A0A085WUE2"/>
<sequence length="62" mass="6283">MTRENPSPGLSSPSLRGAGPGGAASARDVQACAPVPRCPPRERECVMISRACTTAPQCVSSG</sequence>
<dbReference type="Proteomes" id="UP000028725">
    <property type="component" value="Unassembled WGS sequence"/>
</dbReference>
<accession>A0A085WUE2</accession>
<proteinExistence type="predicted"/>
<gene>
    <name evidence="2" type="ORF">DB31_3435</name>
</gene>
<comment type="caution">
    <text evidence="2">The sequence shown here is derived from an EMBL/GenBank/DDBJ whole genome shotgun (WGS) entry which is preliminary data.</text>
</comment>
<dbReference type="STRING" id="394096.DB31_3435"/>
<evidence type="ECO:0000313" key="3">
    <source>
        <dbReference type="Proteomes" id="UP000028725"/>
    </source>
</evidence>